<evidence type="ECO:0000313" key="3">
    <source>
        <dbReference type="Proteomes" id="UP000253551"/>
    </source>
</evidence>
<evidence type="ECO:0000313" key="2">
    <source>
        <dbReference type="EMBL" id="RCH97707.1"/>
    </source>
</evidence>
<dbReference type="InterPro" id="IPR014752">
    <property type="entry name" value="Arrestin-like_C"/>
</dbReference>
<keyword evidence="3" id="KW-1185">Reference proteome</keyword>
<evidence type="ECO:0000256" key="1">
    <source>
        <dbReference type="SAM" id="MobiDB-lite"/>
    </source>
</evidence>
<evidence type="ECO:0008006" key="4">
    <source>
        <dbReference type="Google" id="ProtNLM"/>
    </source>
</evidence>
<dbReference type="Gene3D" id="2.60.40.640">
    <property type="match status" value="1"/>
</dbReference>
<proteinExistence type="predicted"/>
<sequence length="536" mass="60078">MDCCLETPPSYNRINYSQNLSESPQLGISLELPTFEDYLPTYWPGQSINGKLQVQLSTPTSISHLRVVLYGGVQVFGKRRDIPLSNGLFDYQKNIQVISKGMRIIKRPTNCTLTDSEYRQSLTNQQDNESPKPVKRSRWKLNSKQRVGVNQSKKQKIDDEEICIQRLVKEIADADFEKDTSHGVFDDADFVHNFPSDENCTFDLEAKTHHIGFSVAVPMSKSLPGTLDHQNYPITYRLVAFMRCADDNKKETLCYSTTKVCLEPFVDIQSPKFSSSIRSSPTKFLVPGSSSAFRSLYSCLRSSSVVMNSLLVKSICPKTRFSTNALLSAPPQLLGYMELPRQAFERSENIPLKVKLSNTCSNFRISTLKIQVQLLQSINMTCSFGETAEHKAIATKSVVFKNSNDNTENLTSCSGGLISLDGLNICFDLSKLVKVPSNASCSISSEATRETFSLVHDIGVKLEIEGFLTKKSCNEESKIEMTEVVYSPNQENTPLDTRAPERIARQDHIVSKKYCMDLGTLPIVIGYSGYEFKIDV</sequence>
<dbReference type="Proteomes" id="UP000253551">
    <property type="component" value="Unassembled WGS sequence"/>
</dbReference>
<feature type="region of interest" description="Disordered" evidence="1">
    <location>
        <begin position="116"/>
        <end position="137"/>
    </location>
</feature>
<comment type="caution">
    <text evidence="2">The sequence shown here is derived from an EMBL/GenBank/DDBJ whole genome shotgun (WGS) entry which is preliminary data.</text>
</comment>
<dbReference type="OrthoDB" id="2372811at2759"/>
<gene>
    <name evidence="2" type="ORF">CU098_010504</name>
</gene>
<accession>A0A367K6A5</accession>
<protein>
    <recommendedName>
        <fullName evidence="4">Arrestin-like N-terminal domain-containing protein</fullName>
    </recommendedName>
</protein>
<name>A0A367K6A5_RHIST</name>
<organism evidence="2 3">
    <name type="scientific">Rhizopus stolonifer</name>
    <name type="common">Rhizopus nigricans</name>
    <dbReference type="NCBI Taxonomy" id="4846"/>
    <lineage>
        <taxon>Eukaryota</taxon>
        <taxon>Fungi</taxon>
        <taxon>Fungi incertae sedis</taxon>
        <taxon>Mucoromycota</taxon>
        <taxon>Mucoromycotina</taxon>
        <taxon>Mucoromycetes</taxon>
        <taxon>Mucorales</taxon>
        <taxon>Mucorineae</taxon>
        <taxon>Rhizopodaceae</taxon>
        <taxon>Rhizopus</taxon>
    </lineage>
</organism>
<dbReference type="AlphaFoldDB" id="A0A367K6A5"/>
<dbReference type="EMBL" id="PJQM01002151">
    <property type="protein sequence ID" value="RCH97707.1"/>
    <property type="molecule type" value="Genomic_DNA"/>
</dbReference>
<reference evidence="2 3" key="1">
    <citation type="journal article" date="2018" name="G3 (Bethesda)">
        <title>Phylogenetic and Phylogenomic Definition of Rhizopus Species.</title>
        <authorList>
            <person name="Gryganskyi A.P."/>
            <person name="Golan J."/>
            <person name="Dolatabadi S."/>
            <person name="Mondo S."/>
            <person name="Robb S."/>
            <person name="Idnurm A."/>
            <person name="Muszewska A."/>
            <person name="Steczkiewicz K."/>
            <person name="Masonjones S."/>
            <person name="Liao H.L."/>
            <person name="Gajdeczka M.T."/>
            <person name="Anike F."/>
            <person name="Vuek A."/>
            <person name="Anishchenko I.M."/>
            <person name="Voigt K."/>
            <person name="de Hoog G.S."/>
            <person name="Smith M.E."/>
            <person name="Heitman J."/>
            <person name="Vilgalys R."/>
            <person name="Stajich J.E."/>
        </authorList>
    </citation>
    <scope>NUCLEOTIDE SEQUENCE [LARGE SCALE GENOMIC DNA]</scope>
    <source>
        <strain evidence="2 3">LSU 92-RS-03</strain>
    </source>
</reference>
<feature type="compositionally biased region" description="Polar residues" evidence="1">
    <location>
        <begin position="116"/>
        <end position="128"/>
    </location>
</feature>